<gene>
    <name evidence="3" type="ORF">SAMN05444817_102195</name>
</gene>
<dbReference type="Proteomes" id="UP000186292">
    <property type="component" value="Unassembled WGS sequence"/>
</dbReference>
<dbReference type="InterPro" id="IPR003768">
    <property type="entry name" value="ScpA"/>
</dbReference>
<dbReference type="OrthoDB" id="9811016at2"/>
<evidence type="ECO:0000256" key="2">
    <source>
        <dbReference type="ARBA" id="ARBA00044777"/>
    </source>
</evidence>
<dbReference type="Gene3D" id="6.10.250.2410">
    <property type="match status" value="1"/>
</dbReference>
<evidence type="ECO:0000313" key="3">
    <source>
        <dbReference type="EMBL" id="SIS41335.1"/>
    </source>
</evidence>
<name>A0A1N7IW76_9CORY</name>
<dbReference type="RefSeq" id="WP_076598522.1">
    <property type="nucleotide sequence ID" value="NZ_CP046976.1"/>
</dbReference>
<evidence type="ECO:0000313" key="4">
    <source>
        <dbReference type="Proteomes" id="UP000186292"/>
    </source>
</evidence>
<dbReference type="PANTHER" id="PTHR33969:SF2">
    <property type="entry name" value="SEGREGATION AND CONDENSATION PROTEIN A"/>
    <property type="match status" value="1"/>
</dbReference>
<protein>
    <recommendedName>
        <fullName evidence="2">Segregation and condensation protein A</fullName>
    </recommendedName>
</protein>
<dbReference type="Pfam" id="PF02616">
    <property type="entry name" value="SMC_ScpA"/>
    <property type="match status" value="1"/>
</dbReference>
<dbReference type="AlphaFoldDB" id="A0A1N7IW76"/>
<sequence length="282" mass="31427">MTTAKPIDSKDPAYTGQGYQPEITGFTLVLNNFEGPYDLLLNLISSRKLDVTEVALAEVTDEFIVYVKQLGETAELDEITEFLVTAATLLNLKAQRLLPRNGDDDEEDLELLSSRDLLFARLLQYRAYQQVADQFERWQASARRRYPRAVGMEESFADVLPPVSLGHTPGSFAELAASVFRPKPPEEVRVDHLHTQPVSVPEQAGKLLDTLKLAGAQHWLTFTALTRDCTRSMEIVGRFLAVLELYKAHAIDAQQVEALGQLDISWTGKDVDPAVVAAANWE</sequence>
<dbReference type="STRING" id="1161099.SAMN05444817_102195"/>
<keyword evidence="1" id="KW-0159">Chromosome partition</keyword>
<dbReference type="PANTHER" id="PTHR33969">
    <property type="entry name" value="SEGREGATION AND CONDENSATION PROTEIN A"/>
    <property type="match status" value="1"/>
</dbReference>
<proteinExistence type="predicted"/>
<keyword evidence="4" id="KW-1185">Reference proteome</keyword>
<accession>A0A1N7IW76</accession>
<dbReference type="GO" id="GO:0007059">
    <property type="term" value="P:chromosome segregation"/>
    <property type="evidence" value="ECO:0007669"/>
    <property type="project" value="UniProtKB-KW"/>
</dbReference>
<reference evidence="4" key="1">
    <citation type="submission" date="2017-01" db="EMBL/GenBank/DDBJ databases">
        <authorList>
            <person name="Varghese N."/>
            <person name="Submissions S."/>
        </authorList>
    </citation>
    <scope>NUCLEOTIDE SEQUENCE [LARGE SCALE GENOMIC DNA]</scope>
    <source>
        <strain evidence="4">DSM 44531</strain>
    </source>
</reference>
<evidence type="ECO:0000256" key="1">
    <source>
        <dbReference type="ARBA" id="ARBA00022829"/>
    </source>
</evidence>
<dbReference type="EMBL" id="FTOF01000002">
    <property type="protein sequence ID" value="SIS41335.1"/>
    <property type="molecule type" value="Genomic_DNA"/>
</dbReference>
<organism evidence="3 4">
    <name type="scientific">Corynebacterium appendicis CIP 107643</name>
    <dbReference type="NCBI Taxonomy" id="1161099"/>
    <lineage>
        <taxon>Bacteria</taxon>
        <taxon>Bacillati</taxon>
        <taxon>Actinomycetota</taxon>
        <taxon>Actinomycetes</taxon>
        <taxon>Mycobacteriales</taxon>
        <taxon>Corynebacteriaceae</taxon>
        <taxon>Corynebacterium</taxon>
    </lineage>
</organism>